<dbReference type="InterPro" id="IPR045093">
    <property type="entry name" value="Cullin"/>
</dbReference>
<feature type="domain" description="Cullin family profile" evidence="4">
    <location>
        <begin position="390"/>
        <end position="532"/>
    </location>
</feature>
<dbReference type="GO" id="GO:0006511">
    <property type="term" value="P:ubiquitin-dependent protein catabolic process"/>
    <property type="evidence" value="ECO:0007669"/>
    <property type="project" value="InterPro"/>
</dbReference>
<comment type="caution">
    <text evidence="5">The sequence shown here is derived from an EMBL/GenBank/DDBJ whole genome shotgun (WGS) entry which is preliminary data.</text>
</comment>
<evidence type="ECO:0000259" key="4">
    <source>
        <dbReference type="PROSITE" id="PS50069"/>
    </source>
</evidence>
<reference evidence="5 6" key="1">
    <citation type="submission" date="2016-07" db="EMBL/GenBank/DDBJ databases">
        <title>Pervasive Adenine N6-methylation of Active Genes in Fungi.</title>
        <authorList>
            <consortium name="DOE Joint Genome Institute"/>
            <person name="Mondo S.J."/>
            <person name="Dannebaum R.O."/>
            <person name="Kuo R.C."/>
            <person name="Labutti K."/>
            <person name="Haridas S."/>
            <person name="Kuo A."/>
            <person name="Salamov A."/>
            <person name="Ahrendt S.R."/>
            <person name="Lipzen A."/>
            <person name="Sullivan W."/>
            <person name="Andreopoulos W.B."/>
            <person name="Clum A."/>
            <person name="Lindquist E."/>
            <person name="Daum C."/>
            <person name="Ramamoorthy G.K."/>
            <person name="Gryganskyi A."/>
            <person name="Culley D."/>
            <person name="Magnuson J.K."/>
            <person name="James T.Y."/>
            <person name="O'Malley M.A."/>
            <person name="Stajich J.E."/>
            <person name="Spatafora J.W."/>
            <person name="Visel A."/>
            <person name="Grigoriev I.V."/>
        </authorList>
    </citation>
    <scope>NUCLEOTIDE SEQUENCE [LARGE SCALE GENOMIC DNA]</scope>
    <source>
        <strain evidence="5 6">NRRL 1336</strain>
    </source>
</reference>
<dbReference type="Gene3D" id="1.20.1310.10">
    <property type="entry name" value="Cullin Repeats"/>
    <property type="match status" value="4"/>
</dbReference>
<protein>
    <submittedName>
        <fullName evidence="5">Cullin</fullName>
    </submittedName>
</protein>
<evidence type="ECO:0000313" key="6">
    <source>
        <dbReference type="Proteomes" id="UP000193560"/>
    </source>
</evidence>
<dbReference type="Proteomes" id="UP000193560">
    <property type="component" value="Unassembled WGS sequence"/>
</dbReference>
<organism evidence="5 6">
    <name type="scientific">Absidia repens</name>
    <dbReference type="NCBI Taxonomy" id="90262"/>
    <lineage>
        <taxon>Eukaryota</taxon>
        <taxon>Fungi</taxon>
        <taxon>Fungi incertae sedis</taxon>
        <taxon>Mucoromycota</taxon>
        <taxon>Mucoromycotina</taxon>
        <taxon>Mucoromycetes</taxon>
        <taxon>Mucorales</taxon>
        <taxon>Cunninghamellaceae</taxon>
        <taxon>Absidia</taxon>
    </lineage>
</organism>
<evidence type="ECO:0000256" key="1">
    <source>
        <dbReference type="ARBA" id="ARBA00006019"/>
    </source>
</evidence>
<dbReference type="EMBL" id="MCGE01000003">
    <property type="protein sequence ID" value="ORZ23283.1"/>
    <property type="molecule type" value="Genomic_DNA"/>
</dbReference>
<gene>
    <name evidence="5" type="ORF">BCR42DRAFT_319011</name>
</gene>
<dbReference type="Pfam" id="PF00888">
    <property type="entry name" value="Cullin"/>
    <property type="match status" value="1"/>
</dbReference>
<dbReference type="PROSITE" id="PS50069">
    <property type="entry name" value="CULLIN_2"/>
    <property type="match status" value="1"/>
</dbReference>
<evidence type="ECO:0000256" key="2">
    <source>
        <dbReference type="PROSITE-ProRule" id="PRU00330"/>
    </source>
</evidence>
<dbReference type="SUPFAM" id="SSF74788">
    <property type="entry name" value="Cullin repeat-like"/>
    <property type="match status" value="1"/>
</dbReference>
<dbReference type="SMART" id="SM00182">
    <property type="entry name" value="CULLIN"/>
    <property type="match status" value="1"/>
</dbReference>
<dbReference type="OrthoDB" id="27073at2759"/>
<dbReference type="GO" id="GO:0031625">
    <property type="term" value="F:ubiquitin protein ligase binding"/>
    <property type="evidence" value="ECO:0007669"/>
    <property type="project" value="InterPro"/>
</dbReference>
<dbReference type="PANTHER" id="PTHR11932">
    <property type="entry name" value="CULLIN"/>
    <property type="match status" value="1"/>
</dbReference>
<dbReference type="InterPro" id="IPR036317">
    <property type="entry name" value="Cullin_homology_sf"/>
</dbReference>
<dbReference type="SUPFAM" id="SSF75632">
    <property type="entry name" value="Cullin homology domain"/>
    <property type="match status" value="1"/>
</dbReference>
<proteinExistence type="inferred from homology"/>
<dbReference type="AlphaFoldDB" id="A0A1X2IW83"/>
<keyword evidence="6" id="KW-1185">Reference proteome</keyword>
<dbReference type="InterPro" id="IPR001373">
    <property type="entry name" value="Cullin_N"/>
</dbReference>
<dbReference type="STRING" id="90262.A0A1X2IW83"/>
<comment type="similarity">
    <text evidence="1 2 3">Belongs to the cullin family.</text>
</comment>
<accession>A0A1X2IW83</accession>
<dbReference type="InterPro" id="IPR016158">
    <property type="entry name" value="Cullin_homology"/>
</dbReference>
<dbReference type="InterPro" id="IPR016159">
    <property type="entry name" value="Cullin_repeat-like_dom_sf"/>
</dbReference>
<dbReference type="FunFam" id="1.20.1310.10:FF:000001">
    <property type="entry name" value="Cullin 3"/>
    <property type="match status" value="1"/>
</dbReference>
<evidence type="ECO:0000256" key="3">
    <source>
        <dbReference type="RuleBase" id="RU003829"/>
    </source>
</evidence>
<sequence length="532" mass="62774">MTSTSATPLPFSTVLTNLGRQTKNHQLSDKKFIVYDLKVASPSFPEEYEVEAWKRLQSAIYEIQNSQQPSESLETLYQICENLCQQELSQKLYENLKTTCKNYIGKLFVELERYVKKREHSTVYLETIYSLWETYSNQMNQIRCIFLYLDRSYRSVLELAHEIFCSFYQQSPIIREKVTSSILNMISSERNGDRIDSLLLKNCLRMLMDLNLYHSEFEHRFLDQTRTFYKSQGDRLVQEMHMSGYLHYVATQVHQESTVRVKQYFDKSSKAAINTIVEDQLLSNRVQVILDKCFSYFMDNRREDDLSLLYRLLEKVDKLDICAKYFIDYVKTKGSAILKDHIMDKDLFATLLSFIRKVDTIVRHSFEEDDQFVNGCKDSISYFINLRQNNATKLLANYTDFVLRNDKIDEKSLDTCMTFFKILQSKDAFEVLYKQDLAKRLILEVGSNKFEKAMLTKMKKDSGPAYTSKLEKMLRDIKSSSELMAEFKFQTSQNEYKNFYTNKYPKRRLKWQNALSVCEVESNYPKVCSTLE</sequence>
<name>A0A1X2IW83_9FUNG</name>
<evidence type="ECO:0000313" key="5">
    <source>
        <dbReference type="EMBL" id="ORZ23283.1"/>
    </source>
</evidence>